<dbReference type="InterPro" id="IPR013783">
    <property type="entry name" value="Ig-like_fold"/>
</dbReference>
<evidence type="ECO:0000313" key="5">
    <source>
        <dbReference type="WBParaSite" id="ECPE_0000204001-mRNA-1"/>
    </source>
</evidence>
<dbReference type="CDD" id="cd00063">
    <property type="entry name" value="FN3"/>
    <property type="match status" value="1"/>
</dbReference>
<dbReference type="AlphaFoldDB" id="A0A183A505"/>
<accession>A0A183A505</accession>
<evidence type="ECO:0000313" key="3">
    <source>
        <dbReference type="EMBL" id="VDP65221.1"/>
    </source>
</evidence>
<dbReference type="WBParaSite" id="ECPE_0000204001-mRNA-1">
    <property type="protein sequence ID" value="ECPE_0000204001-mRNA-1"/>
    <property type="gene ID" value="ECPE_0000204001"/>
</dbReference>
<dbReference type="Proteomes" id="UP000272942">
    <property type="component" value="Unassembled WGS sequence"/>
</dbReference>
<dbReference type="EMBL" id="UZAN01039385">
    <property type="protein sequence ID" value="VDP65221.1"/>
    <property type="molecule type" value="Genomic_DNA"/>
</dbReference>
<dbReference type="PROSITE" id="PS50853">
    <property type="entry name" value="FN3"/>
    <property type="match status" value="1"/>
</dbReference>
<evidence type="ECO:0000313" key="4">
    <source>
        <dbReference type="Proteomes" id="UP000272942"/>
    </source>
</evidence>
<reference evidence="3 4" key="2">
    <citation type="submission" date="2018-11" db="EMBL/GenBank/DDBJ databases">
        <authorList>
            <consortium name="Pathogen Informatics"/>
        </authorList>
    </citation>
    <scope>NUCLEOTIDE SEQUENCE [LARGE SCALE GENOMIC DNA]</scope>
    <source>
        <strain evidence="3 4">Egypt</strain>
    </source>
</reference>
<dbReference type="SUPFAM" id="SSF49265">
    <property type="entry name" value="Fibronectin type III"/>
    <property type="match status" value="1"/>
</dbReference>
<dbReference type="InterPro" id="IPR003961">
    <property type="entry name" value="FN3_dom"/>
</dbReference>
<feature type="domain" description="Fibronectin type-III" evidence="2">
    <location>
        <begin position="25"/>
        <end position="116"/>
    </location>
</feature>
<keyword evidence="4" id="KW-1185">Reference proteome</keyword>
<evidence type="ECO:0000259" key="2">
    <source>
        <dbReference type="PROSITE" id="PS50853"/>
    </source>
</evidence>
<name>A0A183A505_9TREM</name>
<gene>
    <name evidence="3" type="ORF">ECPE_LOCUS2040</name>
</gene>
<organism evidence="5">
    <name type="scientific">Echinostoma caproni</name>
    <dbReference type="NCBI Taxonomy" id="27848"/>
    <lineage>
        <taxon>Eukaryota</taxon>
        <taxon>Metazoa</taxon>
        <taxon>Spiralia</taxon>
        <taxon>Lophotrochozoa</taxon>
        <taxon>Platyhelminthes</taxon>
        <taxon>Trematoda</taxon>
        <taxon>Digenea</taxon>
        <taxon>Plagiorchiida</taxon>
        <taxon>Echinostomata</taxon>
        <taxon>Echinostomatoidea</taxon>
        <taxon>Echinostomatidae</taxon>
        <taxon>Echinostoma</taxon>
    </lineage>
</organism>
<dbReference type="InterPro" id="IPR036116">
    <property type="entry name" value="FN3_sf"/>
</dbReference>
<evidence type="ECO:0000256" key="1">
    <source>
        <dbReference type="SAM" id="MobiDB-lite"/>
    </source>
</evidence>
<dbReference type="Gene3D" id="2.60.40.10">
    <property type="entry name" value="Immunoglobulins"/>
    <property type="match status" value="1"/>
</dbReference>
<feature type="region of interest" description="Disordered" evidence="1">
    <location>
        <begin position="46"/>
        <end position="65"/>
    </location>
</feature>
<proteinExistence type="predicted"/>
<protein>
    <submittedName>
        <fullName evidence="5">Fibronectin type-III domain-containing protein</fullName>
    </submittedName>
</protein>
<dbReference type="Pfam" id="PF00041">
    <property type="entry name" value="fn3"/>
    <property type="match status" value="1"/>
</dbReference>
<dbReference type="OrthoDB" id="10253954at2759"/>
<reference evidence="5" key="1">
    <citation type="submission" date="2016-06" db="UniProtKB">
        <authorList>
            <consortium name="WormBaseParasite"/>
        </authorList>
    </citation>
    <scope>IDENTIFICATION</scope>
</reference>
<sequence length="123" mass="13217">MLTNPSSYPCEIASTLCGQAYRVHYTDRPHLELPFWDTSIMDVNEATKSGGKDEQNHSRMSAGQGQVAAGGLSAPGHLFLLTHLTADTTYYIRVSAVNGKGEGPPSDISVVIVRPGCESGYLF</sequence>